<evidence type="ECO:0000256" key="13">
    <source>
        <dbReference type="ARBA" id="ARBA00033470"/>
    </source>
</evidence>
<dbReference type="UniPathway" id="UPA00138"/>
<keyword evidence="12" id="KW-0460">Magnesium</keyword>
<dbReference type="GO" id="GO:0005524">
    <property type="term" value="F:ATP binding"/>
    <property type="evidence" value="ECO:0007669"/>
    <property type="project" value="UniProtKB-KW"/>
</dbReference>
<evidence type="ECO:0000259" key="16">
    <source>
        <dbReference type="Pfam" id="PF01326"/>
    </source>
</evidence>
<evidence type="ECO:0000256" key="6">
    <source>
        <dbReference type="ARBA" id="ARBA00021623"/>
    </source>
</evidence>
<dbReference type="AlphaFoldDB" id="Q0PQG7"/>
<dbReference type="EC" id="2.7.9.2" evidence="5"/>
<evidence type="ECO:0000256" key="9">
    <source>
        <dbReference type="ARBA" id="ARBA00022741"/>
    </source>
</evidence>
<keyword evidence="8" id="KW-0479">Metal-binding</keyword>
<comment type="pathway">
    <text evidence="3">Carbohydrate biosynthesis; gluconeogenesis.</text>
</comment>
<dbReference type="PANTHER" id="PTHR43030:SF1">
    <property type="entry name" value="PHOSPHOENOLPYRUVATE SYNTHASE"/>
    <property type="match status" value="1"/>
</dbReference>
<keyword evidence="7 17" id="KW-0808">Transferase</keyword>
<evidence type="ECO:0000256" key="2">
    <source>
        <dbReference type="ARBA" id="ARBA00002988"/>
    </source>
</evidence>
<dbReference type="PANTHER" id="PTHR43030">
    <property type="entry name" value="PHOSPHOENOLPYRUVATE SYNTHASE"/>
    <property type="match status" value="1"/>
</dbReference>
<feature type="non-terminal residue" evidence="17">
    <location>
        <position position="1"/>
    </location>
</feature>
<evidence type="ECO:0000256" key="11">
    <source>
        <dbReference type="ARBA" id="ARBA00022840"/>
    </source>
</evidence>
<keyword evidence="11" id="KW-0067">ATP-binding</keyword>
<evidence type="ECO:0000313" key="17">
    <source>
        <dbReference type="EMBL" id="ABG77190.1"/>
    </source>
</evidence>
<evidence type="ECO:0000256" key="14">
    <source>
        <dbReference type="ARBA" id="ARBA00047700"/>
    </source>
</evidence>
<feature type="region of interest" description="Disordered" evidence="15">
    <location>
        <begin position="245"/>
        <end position="271"/>
    </location>
</feature>
<evidence type="ECO:0000256" key="12">
    <source>
        <dbReference type="ARBA" id="ARBA00022842"/>
    </source>
</evidence>
<sequence length="271" mass="30086">MEVHPADFPGSNKASDARANTMRNSNQLMKNEGDTVAEQIIWFENLGMDRRGTGSVAKTPPLGEMISNLAETGVSVPDGFATTAHAFREFIRYSRLDQRIDPLLAKLDVDDVEALAEAGRTIRQWVVETPLPEALQNAVVHAYQKMTRASGVEPAVAVRSSATAEDLPDASFAGQQETFLNVRGIDDVLISIKQVFASLYNDRAIAYRVHQGFNHDEVALSAGIQRMVRSAHRLFRRDVHPRHRIGLSRRSLHHQRLRSRRDGGTGRSQPG</sequence>
<comment type="catalytic activity">
    <reaction evidence="14">
        <text>pyruvate + ATP + H2O = phosphoenolpyruvate + AMP + phosphate + 2 H(+)</text>
        <dbReference type="Rhea" id="RHEA:11364"/>
        <dbReference type="ChEBI" id="CHEBI:15361"/>
        <dbReference type="ChEBI" id="CHEBI:15377"/>
        <dbReference type="ChEBI" id="CHEBI:15378"/>
        <dbReference type="ChEBI" id="CHEBI:30616"/>
        <dbReference type="ChEBI" id="CHEBI:43474"/>
        <dbReference type="ChEBI" id="CHEBI:58702"/>
        <dbReference type="ChEBI" id="CHEBI:456215"/>
        <dbReference type="EC" id="2.7.9.2"/>
    </reaction>
</comment>
<keyword evidence="17" id="KW-0670">Pyruvate</keyword>
<feature type="non-terminal residue" evidence="17">
    <location>
        <position position="271"/>
    </location>
</feature>
<feature type="compositionally biased region" description="Basic residues" evidence="15">
    <location>
        <begin position="245"/>
        <end position="259"/>
    </location>
</feature>
<feature type="domain" description="Pyruvate phosphate dikinase AMP/ATP-binding" evidence="16">
    <location>
        <begin position="58"/>
        <end position="231"/>
    </location>
</feature>
<name>Q0PQG7_9GAMM</name>
<dbReference type="InterPro" id="IPR006319">
    <property type="entry name" value="PEP_synth"/>
</dbReference>
<evidence type="ECO:0000256" key="1">
    <source>
        <dbReference type="ARBA" id="ARBA00001946"/>
    </source>
</evidence>
<dbReference type="GO" id="GO:0046872">
    <property type="term" value="F:metal ion binding"/>
    <property type="evidence" value="ECO:0007669"/>
    <property type="project" value="UniProtKB-KW"/>
</dbReference>
<evidence type="ECO:0000256" key="7">
    <source>
        <dbReference type="ARBA" id="ARBA00022679"/>
    </source>
</evidence>
<evidence type="ECO:0000256" key="8">
    <source>
        <dbReference type="ARBA" id="ARBA00022723"/>
    </source>
</evidence>
<dbReference type="Gene3D" id="3.30.1490.20">
    <property type="entry name" value="ATP-grasp fold, A domain"/>
    <property type="match status" value="1"/>
</dbReference>
<accession>Q0PQG7</accession>
<organism evidence="17">
    <name type="scientific">Candidatus Endoriftia persephone str. Hot96_1+Hot96_2</name>
    <dbReference type="NCBI Taxonomy" id="394104"/>
    <lineage>
        <taxon>Bacteria</taxon>
        <taxon>Pseudomonadati</taxon>
        <taxon>Pseudomonadota</taxon>
        <taxon>Gammaproteobacteria</taxon>
        <taxon>Chromatiales</taxon>
        <taxon>Sedimenticolaceae</taxon>
        <taxon>Candidatus Endoriftia</taxon>
    </lineage>
</organism>
<proteinExistence type="inferred from homology"/>
<dbReference type="InterPro" id="IPR002192">
    <property type="entry name" value="PPDK_AMP/ATP-bd"/>
</dbReference>
<dbReference type="GO" id="GO:0008986">
    <property type="term" value="F:pyruvate, water dikinase activity"/>
    <property type="evidence" value="ECO:0007669"/>
    <property type="project" value="UniProtKB-EC"/>
</dbReference>
<comment type="function">
    <text evidence="2">Catalyzes the phosphorylation of pyruvate to phosphoenolpyruvate.</text>
</comment>
<evidence type="ECO:0000256" key="4">
    <source>
        <dbReference type="ARBA" id="ARBA00007837"/>
    </source>
</evidence>
<evidence type="ECO:0000256" key="3">
    <source>
        <dbReference type="ARBA" id="ARBA00004742"/>
    </source>
</evidence>
<evidence type="ECO:0000256" key="15">
    <source>
        <dbReference type="SAM" id="MobiDB-lite"/>
    </source>
</evidence>
<dbReference type="Pfam" id="PF01326">
    <property type="entry name" value="PPDK_N"/>
    <property type="match status" value="1"/>
</dbReference>
<dbReference type="SUPFAM" id="SSF56059">
    <property type="entry name" value="Glutathione synthetase ATP-binding domain-like"/>
    <property type="match status" value="1"/>
</dbReference>
<dbReference type="FunFam" id="3.30.1490.20:FF:000010">
    <property type="entry name" value="Phosphoenolpyruvate synthase"/>
    <property type="match status" value="1"/>
</dbReference>
<dbReference type="InterPro" id="IPR013815">
    <property type="entry name" value="ATP_grasp_subdomain_1"/>
</dbReference>
<dbReference type="GO" id="GO:0006094">
    <property type="term" value="P:gluconeogenesis"/>
    <property type="evidence" value="ECO:0007669"/>
    <property type="project" value="UniProtKB-UniPathway"/>
</dbReference>
<reference evidence="17" key="1">
    <citation type="journal article" date="2007" name="Science">
        <title>Physiological proteomics of the uncultured endosymbiont of Riftia pachyptila.</title>
        <authorList>
            <person name="Markert S."/>
            <person name="Arndt C."/>
            <person name="Felbeck H."/>
            <person name="Becher D."/>
            <person name="Sievert S.M."/>
            <person name="Hugler M."/>
            <person name="Albrecht D."/>
            <person name="Robidart J."/>
            <person name="Bench S."/>
            <person name="Feldman R.A."/>
            <person name="Hecker M."/>
            <person name="Schweder T."/>
        </authorList>
    </citation>
    <scope>NUCLEOTIDE SEQUENCE</scope>
</reference>
<protein>
    <recommendedName>
        <fullName evidence="6">Phosphoenolpyruvate synthase</fullName>
        <ecNumber evidence="5">2.7.9.2</ecNumber>
    </recommendedName>
    <alternativeName>
        <fullName evidence="13">Pyruvate, water dikinase</fullName>
    </alternativeName>
</protein>
<keyword evidence="10" id="KW-0418">Kinase</keyword>
<dbReference type="EMBL" id="DQ780192">
    <property type="protein sequence ID" value="ABG77190.1"/>
    <property type="molecule type" value="Genomic_DNA"/>
</dbReference>
<evidence type="ECO:0000256" key="5">
    <source>
        <dbReference type="ARBA" id="ARBA00011996"/>
    </source>
</evidence>
<comment type="similarity">
    <text evidence="4">Belongs to the PEP-utilizing enzyme family.</text>
</comment>
<evidence type="ECO:0000256" key="10">
    <source>
        <dbReference type="ARBA" id="ARBA00022777"/>
    </source>
</evidence>
<comment type="cofactor">
    <cofactor evidence="1">
        <name>Mg(2+)</name>
        <dbReference type="ChEBI" id="CHEBI:18420"/>
    </cofactor>
</comment>
<keyword evidence="9" id="KW-0547">Nucleotide-binding</keyword>